<dbReference type="InterPro" id="IPR043797">
    <property type="entry name" value="MupG_N"/>
</dbReference>
<name>A0A2T4RJS5_STAHY</name>
<comment type="caution">
    <text evidence="1">The sequence shown here is derived from an EMBL/GenBank/DDBJ whole genome shotgun (WGS) entry which is preliminary data.</text>
</comment>
<dbReference type="SUPFAM" id="SSF51445">
    <property type="entry name" value="(Trans)glycosidases"/>
    <property type="match status" value="1"/>
</dbReference>
<evidence type="ECO:0000313" key="1">
    <source>
        <dbReference type="EMBL" id="RIO44748.1"/>
    </source>
</evidence>
<dbReference type="AlphaFoldDB" id="A0A2T4RJS5"/>
<organism evidence="1 2">
    <name type="scientific">Staphylococcus hyicus</name>
    <dbReference type="NCBI Taxonomy" id="1284"/>
    <lineage>
        <taxon>Bacteria</taxon>
        <taxon>Bacillati</taxon>
        <taxon>Bacillota</taxon>
        <taxon>Bacilli</taxon>
        <taxon>Bacillales</taxon>
        <taxon>Staphylococcaceae</taxon>
        <taxon>Staphylococcus</taxon>
    </lineage>
</organism>
<protein>
    <submittedName>
        <fullName evidence="1">DUF871 family protein</fullName>
    </submittedName>
</protein>
<dbReference type="Gene3D" id="3.20.20.70">
    <property type="entry name" value="Aldolase class I"/>
    <property type="match status" value="1"/>
</dbReference>
<evidence type="ECO:0000313" key="2">
    <source>
        <dbReference type="Proteomes" id="UP000285625"/>
    </source>
</evidence>
<dbReference type="InterPro" id="IPR017853">
    <property type="entry name" value="GH"/>
</dbReference>
<proteinExistence type="predicted"/>
<sequence length="60" mass="7116">MQPHLIYLHNYYPHLETGLSRAFFQEQNACIRHSHSKANIDAFIPEASFYCPIYEGLLRY</sequence>
<dbReference type="Proteomes" id="UP000285625">
    <property type="component" value="Unassembled WGS sequence"/>
</dbReference>
<dbReference type="EMBL" id="QXVO01000027">
    <property type="protein sequence ID" value="RIO44748.1"/>
    <property type="molecule type" value="Genomic_DNA"/>
</dbReference>
<dbReference type="Pfam" id="PF19200">
    <property type="entry name" value="MupG_N"/>
    <property type="match status" value="1"/>
</dbReference>
<dbReference type="InterPro" id="IPR013785">
    <property type="entry name" value="Aldolase_TIM"/>
</dbReference>
<accession>A0A2T4RJS5</accession>
<gene>
    <name evidence="1" type="ORF">BUZ57_09020</name>
</gene>
<reference evidence="1 2" key="1">
    <citation type="journal article" date="2016" name="Front. Microbiol.">
        <title>Comprehensive Phylogenetic Analysis of Bovine Non-aureus Staphylococci Species Based on Whole-Genome Sequencing.</title>
        <authorList>
            <person name="Naushad S."/>
            <person name="Barkema H.W."/>
            <person name="Luby C."/>
            <person name="Condas L.A."/>
            <person name="Nobrega D.B."/>
            <person name="Carson D.A."/>
            <person name="De Buck J."/>
        </authorList>
    </citation>
    <scope>NUCLEOTIDE SEQUENCE [LARGE SCALE GENOMIC DNA]</scope>
    <source>
        <strain evidence="1 2">SNUC 5959</strain>
    </source>
</reference>